<dbReference type="InterPro" id="IPR011249">
    <property type="entry name" value="Metalloenz_LuxS/M16"/>
</dbReference>
<feature type="domain" description="Peptidase M16 middle/third" evidence="11">
    <location>
        <begin position="770"/>
        <end position="1042"/>
    </location>
</feature>
<keyword evidence="6" id="KW-0862">Zinc</keyword>
<feature type="compositionally biased region" description="Polar residues" evidence="8">
    <location>
        <begin position="60"/>
        <end position="69"/>
    </location>
</feature>
<dbReference type="GO" id="GO:0004222">
    <property type="term" value="F:metalloendopeptidase activity"/>
    <property type="evidence" value="ECO:0007669"/>
    <property type="project" value="UniProtKB-ARBA"/>
</dbReference>
<keyword evidence="13" id="KW-1185">Reference proteome</keyword>
<dbReference type="PANTHER" id="PTHR43690">
    <property type="entry name" value="NARDILYSIN"/>
    <property type="match status" value="1"/>
</dbReference>
<evidence type="ECO:0000256" key="6">
    <source>
        <dbReference type="ARBA" id="ARBA00022833"/>
    </source>
</evidence>
<dbReference type="GO" id="GO:0046872">
    <property type="term" value="F:metal ion binding"/>
    <property type="evidence" value="ECO:0007669"/>
    <property type="project" value="UniProtKB-KW"/>
</dbReference>
<evidence type="ECO:0000256" key="7">
    <source>
        <dbReference type="ARBA" id="ARBA00023049"/>
    </source>
</evidence>
<dbReference type="InterPro" id="IPR036085">
    <property type="entry name" value="PAZ_dom_sf"/>
</dbReference>
<evidence type="ECO:0000256" key="3">
    <source>
        <dbReference type="ARBA" id="ARBA00022670"/>
    </source>
</evidence>
<keyword evidence="7" id="KW-0482">Metalloprotease</keyword>
<dbReference type="SUPFAM" id="SSF63411">
    <property type="entry name" value="LuxS/MPP-like metallohydrolase"/>
    <property type="match status" value="4"/>
</dbReference>
<feature type="region of interest" description="Disordered" evidence="8">
    <location>
        <begin position="1"/>
        <end position="77"/>
    </location>
</feature>
<proteinExistence type="inferred from homology"/>
<gene>
    <name evidence="12" type="ORF">GIB67_012740</name>
</gene>
<keyword evidence="5" id="KW-0378">Hydrolase</keyword>
<dbReference type="Gene3D" id="3.30.830.10">
    <property type="entry name" value="Metalloenzyme, LuxS/M16 peptidase-like"/>
    <property type="match status" value="5"/>
</dbReference>
<reference evidence="12 13" key="1">
    <citation type="journal article" date="2020" name="IScience">
        <title>Genome Sequencing of the Endangered Kingdonia uniflora (Circaeasteraceae, Ranunculales) Reveals Potential Mechanisms of Evolutionary Specialization.</title>
        <authorList>
            <person name="Sun Y."/>
            <person name="Deng T."/>
            <person name="Zhang A."/>
            <person name="Moore M.J."/>
            <person name="Landis J.B."/>
            <person name="Lin N."/>
            <person name="Zhang H."/>
            <person name="Zhang X."/>
            <person name="Huang J."/>
            <person name="Zhang X."/>
            <person name="Sun H."/>
            <person name="Wang H."/>
        </authorList>
    </citation>
    <scope>NUCLEOTIDE SEQUENCE [LARGE SCALE GENOMIC DNA]</scope>
    <source>
        <strain evidence="12">TB1705</strain>
        <tissue evidence="12">Leaf</tissue>
    </source>
</reference>
<dbReference type="Proteomes" id="UP000541444">
    <property type="component" value="Unassembled WGS sequence"/>
</dbReference>
<feature type="domain" description="Peptidase M16 C-terminal" evidence="10">
    <location>
        <begin position="607"/>
        <end position="712"/>
    </location>
</feature>
<keyword evidence="3" id="KW-0645">Protease</keyword>
<evidence type="ECO:0000259" key="10">
    <source>
        <dbReference type="Pfam" id="PF05193"/>
    </source>
</evidence>
<dbReference type="InterPro" id="IPR007863">
    <property type="entry name" value="Peptidase_M16_C"/>
</dbReference>
<evidence type="ECO:0000259" key="11">
    <source>
        <dbReference type="Pfam" id="PF16187"/>
    </source>
</evidence>
<evidence type="ECO:0008006" key="14">
    <source>
        <dbReference type="Google" id="ProtNLM"/>
    </source>
</evidence>
<dbReference type="InterPro" id="IPR011765">
    <property type="entry name" value="Pept_M16_N"/>
</dbReference>
<dbReference type="OrthoDB" id="952271at2759"/>
<feature type="domain" description="Peptidase M16 N-terminal" evidence="9">
    <location>
        <begin position="447"/>
        <end position="569"/>
    </location>
</feature>
<dbReference type="FunFam" id="3.30.830.10:FF:000012">
    <property type="entry name" value="Protease 3"/>
    <property type="match status" value="1"/>
</dbReference>
<evidence type="ECO:0000256" key="1">
    <source>
        <dbReference type="ARBA" id="ARBA00001947"/>
    </source>
</evidence>
<evidence type="ECO:0000313" key="13">
    <source>
        <dbReference type="Proteomes" id="UP000541444"/>
    </source>
</evidence>
<comment type="caution">
    <text evidence="12">The sequence shown here is derived from an EMBL/GenBank/DDBJ whole genome shotgun (WGS) entry which is preliminary data.</text>
</comment>
<dbReference type="Pfam" id="PF16187">
    <property type="entry name" value="Peptidase_M16_M"/>
    <property type="match status" value="1"/>
</dbReference>
<protein>
    <recommendedName>
        <fullName evidence="14">Nardilysin</fullName>
    </recommendedName>
</protein>
<dbReference type="PANTHER" id="PTHR43690:SF18">
    <property type="entry name" value="INSULIN-DEGRADING ENZYME-RELATED"/>
    <property type="match status" value="1"/>
</dbReference>
<dbReference type="Pfam" id="PF00675">
    <property type="entry name" value="Peptidase_M16"/>
    <property type="match status" value="1"/>
</dbReference>
<sequence length="1467" mass="168360">MFKKKTGVALPAQRRVRGGRYSGQGGRESAPYFQQGYNGGENVGAGREYPQEHGAPHSHTGVTPQNYDDTPTEYENGGIQHQRLDDLSVEGGSLPQSPQTDTSMVAGQYQQLLVSTEAHSEALQLAGCSSKSLRSPLHSDMDKTGTSYLVEDFFSNLPDKDLQYDLSNTSVVASPGVNDTVMRQLVGMDRDSQHGNPIAQFDVQMSIKRERHIEFVMHGTMKSVVKYFQETYGFVIRHTAWPCLQVVCKILEGQRHSKRLNEKQLTVLPKVTSRRPCDQKQVILQHLCRMVSLAKEENAVFCHRSRDCGPWWSNEVTTLMVRRKVRKIRRNCKNVSNKLGSEEASILPSALIRVSIKGGSSNSNPNQWVPRDQNFNQMGNLNPNPNKWNNQNQTFNQRENPVQNQWSNQGLREKGQEMAGEIIKSPNDHRDYRSLQLPNGLAALLVRDKLSTVAGAAMCVGVGSFSDPSDVPGLAHFVEHMLFMGCDKYPNKSDYMDYISKHGGKPNAETLRESTVYHFDIRKKYLKEALTRLSRFFISPLFDPEMMDREISAVHSEFNGILQYDILRLNQVAFHTAASCHPLNRFTWGNKKSLMDDVKENKIDIHKEVIRFYDKNYDSASMKLVVIGGETLNILQGWVMNLFSDVKQGREKHVKSEETNMNELTIWKFGKLYSLLAVDDINWLFLTWTLPSLHNEYSKKAHEYVSHILENPDGKSSIAYIYQMCMNLTASGYANVYARIGYVYEYIKLFCCDLPKWIFDELQETKDLEFRFAEEVKPDQYAKKLAKNLLLYPEQHIIYGDYVFEVWDEDLIKRILSCLVPKNMRVDISSKTFDKDSKDICKEPWFEKDIPLSLLELWSNPKVNPSFFLPVDTNPFIPRDFALYSENEDQFECITDTPLMKIWYKSSESERVRASAMILITAKGGYKDVKSYILFELFVSLLKDELAEIIFQAKTALSYAGICRDKDQMCITIRSFRGTLQCLLSRIWELIYNFKSCADHFTVKKECMEREVRNLNMEPLAHSSSLLMQVLREKFWVVEDTLICLNSLSFADFSSFIPELLSSLYVEGLCQGNLLKDDVLTISDVFKNINFLPMELRYKEHVFSLPYGDKLGKDVYVKNHSENESVLKLYFQIEQDTLKDGARLSILGRLFHEIVSQPLYDLLRTEKQLCYILMDNPQINSDVLGYSFTIQSSNYNPLQLQSILEEVIDKDLKELLARLDDDTFEEYKSGLSKKYSFDVDTREYEELESISKNDVIQWYETYLRGDSKKRRLLAIRVWGRGTNMEVETPYSSERVITDVEKFKESLYIYSSYIINYIEYMIFLLKFYLDRKSCQLVALDLVLSAFDLVGSKAENECMFDSALTNARFTSEIVQSSMSLETQRMFSSIERPTAAALHCVTEDVRLRFSNSSEPLEENASLEVMGLLYLPCTGKVLPQSILIHDLQGIKAGIQLAISANCKLLEVVVIL</sequence>
<evidence type="ECO:0000256" key="4">
    <source>
        <dbReference type="ARBA" id="ARBA00022723"/>
    </source>
</evidence>
<comment type="cofactor">
    <cofactor evidence="1">
        <name>Zn(2+)</name>
        <dbReference type="ChEBI" id="CHEBI:29105"/>
    </cofactor>
</comment>
<dbReference type="EMBL" id="JACGCM010000816">
    <property type="protein sequence ID" value="KAF6165843.1"/>
    <property type="molecule type" value="Genomic_DNA"/>
</dbReference>
<evidence type="ECO:0000256" key="5">
    <source>
        <dbReference type="ARBA" id="ARBA00022801"/>
    </source>
</evidence>
<evidence type="ECO:0000256" key="8">
    <source>
        <dbReference type="SAM" id="MobiDB-lite"/>
    </source>
</evidence>
<dbReference type="InterPro" id="IPR050626">
    <property type="entry name" value="Peptidase_M16"/>
</dbReference>
<dbReference type="GO" id="GO:0005829">
    <property type="term" value="C:cytosol"/>
    <property type="evidence" value="ECO:0007669"/>
    <property type="project" value="TreeGrafter"/>
</dbReference>
<evidence type="ECO:0000256" key="2">
    <source>
        <dbReference type="ARBA" id="ARBA00007261"/>
    </source>
</evidence>
<comment type="similarity">
    <text evidence="2">Belongs to the peptidase M16 family.</text>
</comment>
<evidence type="ECO:0000313" key="12">
    <source>
        <dbReference type="EMBL" id="KAF6165843.1"/>
    </source>
</evidence>
<keyword evidence="4" id="KW-0479">Metal-binding</keyword>
<name>A0A7J7NFK3_9MAGN</name>
<accession>A0A7J7NFK3</accession>
<dbReference type="Pfam" id="PF05193">
    <property type="entry name" value="Peptidase_M16_C"/>
    <property type="match status" value="2"/>
</dbReference>
<feature type="domain" description="Peptidase M16 C-terminal" evidence="10">
    <location>
        <begin position="1048"/>
        <end position="1231"/>
    </location>
</feature>
<dbReference type="InterPro" id="IPR032632">
    <property type="entry name" value="Peptidase_M16_M"/>
</dbReference>
<dbReference type="GO" id="GO:0006508">
    <property type="term" value="P:proteolysis"/>
    <property type="evidence" value="ECO:0007669"/>
    <property type="project" value="UniProtKB-KW"/>
</dbReference>
<organism evidence="12 13">
    <name type="scientific">Kingdonia uniflora</name>
    <dbReference type="NCBI Taxonomy" id="39325"/>
    <lineage>
        <taxon>Eukaryota</taxon>
        <taxon>Viridiplantae</taxon>
        <taxon>Streptophyta</taxon>
        <taxon>Embryophyta</taxon>
        <taxon>Tracheophyta</taxon>
        <taxon>Spermatophyta</taxon>
        <taxon>Magnoliopsida</taxon>
        <taxon>Ranunculales</taxon>
        <taxon>Circaeasteraceae</taxon>
        <taxon>Kingdonia</taxon>
    </lineage>
</organism>
<evidence type="ECO:0000259" key="9">
    <source>
        <dbReference type="Pfam" id="PF00675"/>
    </source>
</evidence>
<dbReference type="SUPFAM" id="SSF101690">
    <property type="entry name" value="PAZ domain"/>
    <property type="match status" value="1"/>
</dbReference>